<dbReference type="GO" id="GO:0008270">
    <property type="term" value="F:zinc ion binding"/>
    <property type="evidence" value="ECO:0007669"/>
    <property type="project" value="UniProtKB-KW"/>
</dbReference>
<protein>
    <submittedName>
        <fullName evidence="6">Uncharacterized protein</fullName>
    </submittedName>
</protein>
<dbReference type="GO" id="GO:0000398">
    <property type="term" value="P:mRNA splicing, via spliceosome"/>
    <property type="evidence" value="ECO:0007669"/>
    <property type="project" value="InterPro"/>
</dbReference>
<evidence type="ECO:0000256" key="1">
    <source>
        <dbReference type="ARBA" id="ARBA00022723"/>
    </source>
</evidence>
<name>A0A7S3BEA2_9VIRI</name>
<dbReference type="PANTHER" id="PTHR45986">
    <property type="entry name" value="ZINC FINGER MATRIN-TYPE PROTEIN 2"/>
    <property type="match status" value="1"/>
</dbReference>
<sequence>MSEGARRPTGVQQTQRRTWDKEAAAARFAEREAAAEEGRLRARKPPGGQLVLKDALSAKNLIQRDVRRELESRVGTREIVTGVKGGGIMCAESGAVLRDSHAYLDHINGKKQLAARGVSINRIEHASVKTVQERLAHHRKERLSERRTADQEWDARVKQAERDEAARRAAKKARKEKEKAEEEERRKQQEAEATDGIDPALAAMMGISGFGGSKKN</sequence>
<feature type="compositionally biased region" description="Basic and acidic residues" evidence="5">
    <location>
        <begin position="142"/>
        <end position="167"/>
    </location>
</feature>
<evidence type="ECO:0000256" key="2">
    <source>
        <dbReference type="ARBA" id="ARBA00022771"/>
    </source>
</evidence>
<evidence type="ECO:0000256" key="4">
    <source>
        <dbReference type="ARBA" id="ARBA00023242"/>
    </source>
</evidence>
<dbReference type="GO" id="GO:0046540">
    <property type="term" value="C:U4/U6 x U5 tri-snRNP complex"/>
    <property type="evidence" value="ECO:0007669"/>
    <property type="project" value="TreeGrafter"/>
</dbReference>
<gene>
    <name evidence="6" type="ORF">PSIN1315_LOCUS3211</name>
</gene>
<dbReference type="GO" id="GO:0005681">
    <property type="term" value="C:spliceosomal complex"/>
    <property type="evidence" value="ECO:0007669"/>
    <property type="project" value="InterPro"/>
</dbReference>
<feature type="compositionally biased region" description="Basic and acidic residues" evidence="5">
    <location>
        <begin position="175"/>
        <end position="190"/>
    </location>
</feature>
<keyword evidence="3" id="KW-0862">Zinc</keyword>
<evidence type="ECO:0000256" key="5">
    <source>
        <dbReference type="SAM" id="MobiDB-lite"/>
    </source>
</evidence>
<dbReference type="InterPro" id="IPR040107">
    <property type="entry name" value="Snu23"/>
</dbReference>
<feature type="region of interest" description="Disordered" evidence="5">
    <location>
        <begin position="1"/>
        <end position="25"/>
    </location>
</feature>
<dbReference type="AlphaFoldDB" id="A0A7S3BEA2"/>
<organism evidence="6">
    <name type="scientific">Prasinoderma singulare</name>
    <dbReference type="NCBI Taxonomy" id="676789"/>
    <lineage>
        <taxon>Eukaryota</taxon>
        <taxon>Viridiplantae</taxon>
        <taxon>Prasinodermophyta</taxon>
        <taxon>Prasinodermophyceae</taxon>
        <taxon>Prasinodermales</taxon>
        <taxon>Prasinodermaceae</taxon>
        <taxon>Prasinoderma</taxon>
    </lineage>
</organism>
<accession>A0A7S3BEA2</accession>
<reference evidence="6" key="1">
    <citation type="submission" date="2021-01" db="EMBL/GenBank/DDBJ databases">
        <authorList>
            <person name="Corre E."/>
            <person name="Pelletier E."/>
            <person name="Niang G."/>
            <person name="Scheremetjew M."/>
            <person name="Finn R."/>
            <person name="Kale V."/>
            <person name="Holt S."/>
            <person name="Cochrane G."/>
            <person name="Meng A."/>
            <person name="Brown T."/>
            <person name="Cohen L."/>
        </authorList>
    </citation>
    <scope>NUCLEOTIDE SEQUENCE</scope>
    <source>
        <strain evidence="6">RCC927</strain>
    </source>
</reference>
<dbReference type="EMBL" id="HBHY01004900">
    <property type="protein sequence ID" value="CAE0130908.1"/>
    <property type="molecule type" value="Transcribed_RNA"/>
</dbReference>
<evidence type="ECO:0000313" key="6">
    <source>
        <dbReference type="EMBL" id="CAE0130908.1"/>
    </source>
</evidence>
<keyword evidence="1" id="KW-0479">Metal-binding</keyword>
<proteinExistence type="predicted"/>
<feature type="region of interest" description="Disordered" evidence="5">
    <location>
        <begin position="139"/>
        <end position="216"/>
    </location>
</feature>
<keyword evidence="4" id="KW-0539">Nucleus</keyword>
<dbReference type="PANTHER" id="PTHR45986:SF1">
    <property type="entry name" value="ZINC FINGER MATRIN-TYPE PROTEIN 2"/>
    <property type="match status" value="1"/>
</dbReference>
<keyword evidence="2" id="KW-0863">Zinc-finger</keyword>
<evidence type="ECO:0000256" key="3">
    <source>
        <dbReference type="ARBA" id="ARBA00022833"/>
    </source>
</evidence>